<reference evidence="3 4" key="1">
    <citation type="submission" date="2019-08" db="EMBL/GenBank/DDBJ databases">
        <title>Whole genome of Aphis craccivora.</title>
        <authorList>
            <person name="Voronova N.V."/>
            <person name="Shulinski R.S."/>
            <person name="Bandarenka Y.V."/>
            <person name="Zhorov D.G."/>
            <person name="Warner D."/>
        </authorList>
    </citation>
    <scope>NUCLEOTIDE SEQUENCE [LARGE SCALE GENOMIC DNA]</scope>
    <source>
        <strain evidence="3">180601</strain>
        <tissue evidence="3">Whole Body</tissue>
    </source>
</reference>
<dbReference type="AlphaFoldDB" id="A0A6G0VMH2"/>
<protein>
    <submittedName>
        <fullName evidence="3">Retrotrans gag domain-containing protein</fullName>
    </submittedName>
</protein>
<keyword evidence="1" id="KW-0479">Metal-binding</keyword>
<dbReference type="GO" id="GO:0008270">
    <property type="term" value="F:zinc ion binding"/>
    <property type="evidence" value="ECO:0007669"/>
    <property type="project" value="UniProtKB-KW"/>
</dbReference>
<dbReference type="Proteomes" id="UP000478052">
    <property type="component" value="Unassembled WGS sequence"/>
</dbReference>
<comment type="caution">
    <text evidence="3">The sequence shown here is derived from an EMBL/GenBank/DDBJ whole genome shotgun (WGS) entry which is preliminary data.</text>
</comment>
<dbReference type="Gene3D" id="4.10.60.10">
    <property type="entry name" value="Zinc finger, CCHC-type"/>
    <property type="match status" value="1"/>
</dbReference>
<evidence type="ECO:0000313" key="3">
    <source>
        <dbReference type="EMBL" id="KAF0701943.1"/>
    </source>
</evidence>
<keyword evidence="4" id="KW-1185">Reference proteome</keyword>
<keyword evidence="1" id="KW-0862">Zinc</keyword>
<dbReference type="GO" id="GO:0003676">
    <property type="term" value="F:nucleic acid binding"/>
    <property type="evidence" value="ECO:0007669"/>
    <property type="project" value="InterPro"/>
</dbReference>
<proteinExistence type="predicted"/>
<dbReference type="InterPro" id="IPR036875">
    <property type="entry name" value="Znf_CCHC_sf"/>
</dbReference>
<dbReference type="Pfam" id="PF00098">
    <property type="entry name" value="zf-CCHC"/>
    <property type="match status" value="1"/>
</dbReference>
<sequence>MPQPIEQYHSQNFKNNQKCDNCNYINHLTKNCRFDKNPNKCQSCDKLGHLAKNCWIYFPQSKNQ</sequence>
<organism evidence="3 4">
    <name type="scientific">Aphis craccivora</name>
    <name type="common">Cowpea aphid</name>
    <dbReference type="NCBI Taxonomy" id="307492"/>
    <lineage>
        <taxon>Eukaryota</taxon>
        <taxon>Metazoa</taxon>
        <taxon>Ecdysozoa</taxon>
        <taxon>Arthropoda</taxon>
        <taxon>Hexapoda</taxon>
        <taxon>Insecta</taxon>
        <taxon>Pterygota</taxon>
        <taxon>Neoptera</taxon>
        <taxon>Paraneoptera</taxon>
        <taxon>Hemiptera</taxon>
        <taxon>Sternorrhyncha</taxon>
        <taxon>Aphidomorpha</taxon>
        <taxon>Aphidoidea</taxon>
        <taxon>Aphididae</taxon>
        <taxon>Aphidini</taxon>
        <taxon>Aphis</taxon>
        <taxon>Aphis</taxon>
    </lineage>
</organism>
<evidence type="ECO:0000259" key="2">
    <source>
        <dbReference type="PROSITE" id="PS50158"/>
    </source>
</evidence>
<dbReference type="EMBL" id="VUJU01014498">
    <property type="protein sequence ID" value="KAF0701943.1"/>
    <property type="molecule type" value="Genomic_DNA"/>
</dbReference>
<dbReference type="SMART" id="SM00343">
    <property type="entry name" value="ZnF_C2HC"/>
    <property type="match status" value="2"/>
</dbReference>
<dbReference type="InterPro" id="IPR001878">
    <property type="entry name" value="Znf_CCHC"/>
</dbReference>
<name>A0A6G0VMH2_APHCR</name>
<dbReference type="OrthoDB" id="7485607at2759"/>
<evidence type="ECO:0000256" key="1">
    <source>
        <dbReference type="PROSITE-ProRule" id="PRU00047"/>
    </source>
</evidence>
<gene>
    <name evidence="3" type="ORF">FWK35_00030425</name>
</gene>
<accession>A0A6G0VMH2</accession>
<dbReference type="SUPFAM" id="SSF57756">
    <property type="entry name" value="Retrovirus zinc finger-like domains"/>
    <property type="match status" value="1"/>
</dbReference>
<keyword evidence="1" id="KW-0863">Zinc-finger</keyword>
<feature type="domain" description="CCHC-type" evidence="2">
    <location>
        <begin position="40"/>
        <end position="54"/>
    </location>
</feature>
<evidence type="ECO:0000313" key="4">
    <source>
        <dbReference type="Proteomes" id="UP000478052"/>
    </source>
</evidence>
<dbReference type="PROSITE" id="PS50158">
    <property type="entry name" value="ZF_CCHC"/>
    <property type="match status" value="1"/>
</dbReference>